<dbReference type="PROSITE" id="PS51257">
    <property type="entry name" value="PROKAR_LIPOPROTEIN"/>
    <property type="match status" value="1"/>
</dbReference>
<keyword evidence="4" id="KW-0479">Metal-binding</keyword>
<name>A0A934MK18_9HYPH</name>
<dbReference type="EMBL" id="JAEKJA010000048">
    <property type="protein sequence ID" value="MBJ3778886.1"/>
    <property type="molecule type" value="Genomic_DNA"/>
</dbReference>
<evidence type="ECO:0000256" key="6">
    <source>
        <dbReference type="ARBA" id="ARBA00032976"/>
    </source>
</evidence>
<dbReference type="PANTHER" id="PTHR10587:SF133">
    <property type="entry name" value="CHITIN DEACETYLASE 1-RELATED"/>
    <property type="match status" value="1"/>
</dbReference>
<keyword evidence="5" id="KW-0378">Hydrolase</keyword>
<evidence type="ECO:0000256" key="2">
    <source>
        <dbReference type="ARBA" id="ARBA00010973"/>
    </source>
</evidence>
<evidence type="ECO:0000256" key="7">
    <source>
        <dbReference type="SAM" id="SignalP"/>
    </source>
</evidence>
<gene>
    <name evidence="9" type="ORF">JCR33_24530</name>
</gene>
<dbReference type="GO" id="GO:0016020">
    <property type="term" value="C:membrane"/>
    <property type="evidence" value="ECO:0007669"/>
    <property type="project" value="TreeGrafter"/>
</dbReference>
<keyword evidence="7" id="KW-0732">Signal</keyword>
<reference evidence="9" key="1">
    <citation type="submission" date="2020-12" db="EMBL/GenBank/DDBJ databases">
        <title>Bacterial taxonomy.</title>
        <authorList>
            <person name="Pan X."/>
        </authorList>
    </citation>
    <scope>NUCLEOTIDE SEQUENCE</scope>
    <source>
        <strain evidence="9">B2012</strain>
    </source>
</reference>
<dbReference type="PROSITE" id="PS51677">
    <property type="entry name" value="NODB"/>
    <property type="match status" value="1"/>
</dbReference>
<dbReference type="Gene3D" id="3.20.20.370">
    <property type="entry name" value="Glycoside hydrolase/deacetylase"/>
    <property type="match status" value="1"/>
</dbReference>
<evidence type="ECO:0000313" key="10">
    <source>
        <dbReference type="Proteomes" id="UP000609531"/>
    </source>
</evidence>
<dbReference type="GO" id="GO:0016810">
    <property type="term" value="F:hydrolase activity, acting on carbon-nitrogen (but not peptide) bonds"/>
    <property type="evidence" value="ECO:0007669"/>
    <property type="project" value="InterPro"/>
</dbReference>
<dbReference type="Pfam" id="PF01522">
    <property type="entry name" value="Polysacc_deac_1"/>
    <property type="match status" value="1"/>
</dbReference>
<dbReference type="InterPro" id="IPR011330">
    <property type="entry name" value="Glyco_hydro/deAcase_b/a-brl"/>
</dbReference>
<sequence length="295" mass="30915">MRAMGWIAGLAMAALAAGCSNAPPPRPLSLAANEGATLHPAPLDALAKQPDAPITSLPLTALGRSTACRGRPGSVPPGRLAGRVLEVRSIKDIALKRGEVVLTFDDGPAPRKTVRVLDTLDSYGVKATFMMLGQMASASPEIAQEVARRGHTIGTHTYSHGNLAKMSQSAALAEIAKGRRAVSAAVSGSGAAVAPFFRFPYLADTKALRAALAKRGTVVLDVDIDSKDYYQSTPAEVLARTMKRLNAKGRGIILFHDIHARTVAMLPDFLARLQADGYQVVQLVPADGSCSSPAS</sequence>
<accession>A0A934MK18</accession>
<feature type="signal peptide" evidence="7">
    <location>
        <begin position="1"/>
        <end position="22"/>
    </location>
</feature>
<comment type="function">
    <text evidence="1">Is involved in generating a small heat-stable compound (Nod), an acylated oligomer of N-acetylglucosamine, that stimulates mitosis in various plant protoplasts.</text>
</comment>
<dbReference type="AlphaFoldDB" id="A0A934MK18"/>
<evidence type="ECO:0000256" key="4">
    <source>
        <dbReference type="ARBA" id="ARBA00022723"/>
    </source>
</evidence>
<evidence type="ECO:0000256" key="1">
    <source>
        <dbReference type="ARBA" id="ARBA00003236"/>
    </source>
</evidence>
<feature type="chain" id="PRO_5037324520" description="Chitooligosaccharide deacetylase" evidence="7">
    <location>
        <begin position="23"/>
        <end position="295"/>
    </location>
</feature>
<dbReference type="InterPro" id="IPR050248">
    <property type="entry name" value="Polysacc_deacetylase_ArnD"/>
</dbReference>
<keyword evidence="10" id="KW-1185">Reference proteome</keyword>
<evidence type="ECO:0000256" key="5">
    <source>
        <dbReference type="ARBA" id="ARBA00022801"/>
    </source>
</evidence>
<dbReference type="Proteomes" id="UP000609531">
    <property type="component" value="Unassembled WGS sequence"/>
</dbReference>
<organism evidence="9 10">
    <name type="scientific">Acuticoccus mangrovi</name>
    <dbReference type="NCBI Taxonomy" id="2796142"/>
    <lineage>
        <taxon>Bacteria</taxon>
        <taxon>Pseudomonadati</taxon>
        <taxon>Pseudomonadota</taxon>
        <taxon>Alphaproteobacteria</taxon>
        <taxon>Hyphomicrobiales</taxon>
        <taxon>Amorphaceae</taxon>
        <taxon>Acuticoccus</taxon>
    </lineage>
</organism>
<evidence type="ECO:0000259" key="8">
    <source>
        <dbReference type="PROSITE" id="PS51677"/>
    </source>
</evidence>
<dbReference type="PANTHER" id="PTHR10587">
    <property type="entry name" value="GLYCOSYL TRANSFERASE-RELATED"/>
    <property type="match status" value="1"/>
</dbReference>
<dbReference type="GO" id="GO:0005975">
    <property type="term" value="P:carbohydrate metabolic process"/>
    <property type="evidence" value="ECO:0007669"/>
    <property type="project" value="InterPro"/>
</dbReference>
<evidence type="ECO:0000313" key="9">
    <source>
        <dbReference type="EMBL" id="MBJ3778886.1"/>
    </source>
</evidence>
<dbReference type="InterPro" id="IPR002509">
    <property type="entry name" value="NODB_dom"/>
</dbReference>
<comment type="similarity">
    <text evidence="2">Belongs to the polysaccharide deacetylase family.</text>
</comment>
<dbReference type="SUPFAM" id="SSF88713">
    <property type="entry name" value="Glycoside hydrolase/deacetylase"/>
    <property type="match status" value="1"/>
</dbReference>
<dbReference type="GO" id="GO:0046872">
    <property type="term" value="F:metal ion binding"/>
    <property type="evidence" value="ECO:0007669"/>
    <property type="project" value="UniProtKB-KW"/>
</dbReference>
<dbReference type="CDD" id="cd10917">
    <property type="entry name" value="CE4_NodB_like_6s_7s"/>
    <property type="match status" value="1"/>
</dbReference>
<feature type="domain" description="NodB homology" evidence="8">
    <location>
        <begin position="98"/>
        <end position="281"/>
    </location>
</feature>
<protein>
    <recommendedName>
        <fullName evidence="3">Chitooligosaccharide deacetylase</fullName>
    </recommendedName>
    <alternativeName>
        <fullName evidence="6">Nodulation protein B</fullName>
    </alternativeName>
</protein>
<comment type="caution">
    <text evidence="9">The sequence shown here is derived from an EMBL/GenBank/DDBJ whole genome shotgun (WGS) entry which is preliminary data.</text>
</comment>
<evidence type="ECO:0000256" key="3">
    <source>
        <dbReference type="ARBA" id="ARBA00020071"/>
    </source>
</evidence>
<proteinExistence type="inferred from homology"/>